<feature type="region of interest" description="Disordered" evidence="11">
    <location>
        <begin position="457"/>
        <end position="571"/>
    </location>
</feature>
<sequence>MGQTLSEPVTEKHTSADEDSTLLYGVSEMQGWRISMEDAHATILKLEGGDDEKSKISFFAVYDGHGGSAVAKYAGKTVHTRLANTAQFKSADYEAALKRAFLATDEDLREDAAFANDSSGCTAVAALLVPGETSEAARRIIVANAGDSRSVLSLKGEAKPMSYDHKPTNQKETTRIVGAGGFVEFGRVNGNLALSRALGDFEFKGNHSLPPEDQAVTADPDVIVHAMTGEEEFLVLACDGIFDCLSNQQVVDFVRRGIANGKELSMICEEAMERCLAPDTDLGGVGSDNMTICVVGLLNGRTKEEWYAWVKERVENKVGWDTPEDIAPVFNSNPGASAGGLGAGLRGALGGGVGGGIGGGLRGAGGSADNEEGGAGGGVGSLLGGMRFGQPGGAGGGPGSGMFSAFSGFGGGDEDDGGPHVINLPASLAGALSSAGIVLRPSRQPNEDGETVYEARYVDEDDSEEEAGDATETEGASGGAAAGASSSSAASSSRFEEVSAEGEAEAESDKKEEAEVSESTTTAAAPASSSSSSAKAVGAEPSAADAKSGSSGDSSKKEGGDDAMTGVESTA</sequence>
<reference evidence="13" key="1">
    <citation type="journal article" date="2023" name="PhytoFront">
        <title>Draft Genome Resources of Seven Strains of Tilletia horrida, Causal Agent of Kernel Smut of Rice.</title>
        <authorList>
            <person name="Khanal S."/>
            <person name="Antony Babu S."/>
            <person name="Zhou X.G."/>
        </authorList>
    </citation>
    <scope>NUCLEOTIDE SEQUENCE</scope>
    <source>
        <strain evidence="13">TX3</strain>
    </source>
</reference>
<accession>A0AAN6GH93</accession>
<evidence type="ECO:0000256" key="5">
    <source>
        <dbReference type="ARBA" id="ARBA00022723"/>
    </source>
</evidence>
<evidence type="ECO:0000256" key="2">
    <source>
        <dbReference type="ARBA" id="ARBA00001946"/>
    </source>
</evidence>
<dbReference type="PROSITE" id="PS01032">
    <property type="entry name" value="PPM_1"/>
    <property type="match status" value="1"/>
</dbReference>
<proteinExistence type="inferred from homology"/>
<comment type="cofactor">
    <cofactor evidence="2">
        <name>Mg(2+)</name>
        <dbReference type="ChEBI" id="CHEBI:18420"/>
    </cofactor>
</comment>
<dbReference type="CDD" id="cd00143">
    <property type="entry name" value="PP2Cc"/>
    <property type="match status" value="1"/>
</dbReference>
<dbReference type="PANTHER" id="PTHR13832:SF565">
    <property type="entry name" value="AT28366P-RELATED"/>
    <property type="match status" value="1"/>
</dbReference>
<comment type="caution">
    <text evidence="13">The sequence shown here is derived from an EMBL/GenBank/DDBJ whole genome shotgun (WGS) entry which is preliminary data.</text>
</comment>
<evidence type="ECO:0000256" key="10">
    <source>
        <dbReference type="RuleBase" id="RU003465"/>
    </source>
</evidence>
<evidence type="ECO:0000313" key="14">
    <source>
        <dbReference type="Proteomes" id="UP001176521"/>
    </source>
</evidence>
<keyword evidence="6 10" id="KW-0378">Hydrolase</keyword>
<evidence type="ECO:0000313" key="13">
    <source>
        <dbReference type="EMBL" id="KAK0539416.1"/>
    </source>
</evidence>
<evidence type="ECO:0000256" key="11">
    <source>
        <dbReference type="SAM" id="MobiDB-lite"/>
    </source>
</evidence>
<dbReference type="PROSITE" id="PS51746">
    <property type="entry name" value="PPM_2"/>
    <property type="match status" value="1"/>
</dbReference>
<comment type="catalytic activity">
    <reaction evidence="9">
        <text>O-phospho-L-threonyl-[protein] + H2O = L-threonyl-[protein] + phosphate</text>
        <dbReference type="Rhea" id="RHEA:47004"/>
        <dbReference type="Rhea" id="RHEA-COMP:11060"/>
        <dbReference type="Rhea" id="RHEA-COMP:11605"/>
        <dbReference type="ChEBI" id="CHEBI:15377"/>
        <dbReference type="ChEBI" id="CHEBI:30013"/>
        <dbReference type="ChEBI" id="CHEBI:43474"/>
        <dbReference type="ChEBI" id="CHEBI:61977"/>
        <dbReference type="EC" id="3.1.3.16"/>
    </reaction>
    <physiologicalReaction direction="left-to-right" evidence="9">
        <dbReference type="Rhea" id="RHEA:47005"/>
    </physiologicalReaction>
</comment>
<feature type="compositionally biased region" description="Low complexity" evidence="11">
    <location>
        <begin position="482"/>
        <end position="493"/>
    </location>
</feature>
<keyword evidence="5" id="KW-0479">Metal-binding</keyword>
<dbReference type="FunFam" id="3.60.40.10:FF:000016">
    <property type="entry name" value="Protein phosphatase 2C"/>
    <property type="match status" value="1"/>
</dbReference>
<protein>
    <recommendedName>
        <fullName evidence="4">protein-serine/threonine phosphatase</fullName>
        <ecNumber evidence="4">3.1.3.16</ecNumber>
    </recommendedName>
</protein>
<keyword evidence="8" id="KW-0464">Manganese</keyword>
<evidence type="ECO:0000256" key="1">
    <source>
        <dbReference type="ARBA" id="ARBA00001936"/>
    </source>
</evidence>
<dbReference type="EC" id="3.1.3.16" evidence="4"/>
<evidence type="ECO:0000256" key="6">
    <source>
        <dbReference type="ARBA" id="ARBA00022801"/>
    </source>
</evidence>
<keyword evidence="7 10" id="KW-0904">Protein phosphatase</keyword>
<dbReference type="SMART" id="SM00332">
    <property type="entry name" value="PP2Cc"/>
    <property type="match status" value="1"/>
</dbReference>
<keyword evidence="14" id="KW-1185">Reference proteome</keyword>
<evidence type="ECO:0000256" key="9">
    <source>
        <dbReference type="ARBA" id="ARBA00048832"/>
    </source>
</evidence>
<dbReference type="PANTHER" id="PTHR13832">
    <property type="entry name" value="PROTEIN PHOSPHATASE 2C"/>
    <property type="match status" value="1"/>
</dbReference>
<dbReference type="AlphaFoldDB" id="A0AAN6GH93"/>
<dbReference type="GO" id="GO:0004722">
    <property type="term" value="F:protein serine/threonine phosphatase activity"/>
    <property type="evidence" value="ECO:0007669"/>
    <property type="project" value="UniProtKB-EC"/>
</dbReference>
<dbReference type="InterPro" id="IPR015655">
    <property type="entry name" value="PP2C"/>
</dbReference>
<dbReference type="InterPro" id="IPR001932">
    <property type="entry name" value="PPM-type_phosphatase-like_dom"/>
</dbReference>
<name>A0AAN6GH93_9BASI</name>
<dbReference type="SUPFAM" id="SSF81606">
    <property type="entry name" value="PP2C-like"/>
    <property type="match status" value="1"/>
</dbReference>
<dbReference type="Gene3D" id="3.60.40.10">
    <property type="entry name" value="PPM-type phosphatase domain"/>
    <property type="match status" value="1"/>
</dbReference>
<feature type="compositionally biased region" description="Low complexity" evidence="11">
    <location>
        <begin position="517"/>
        <end position="553"/>
    </location>
</feature>
<comment type="cofactor">
    <cofactor evidence="1">
        <name>Mn(2+)</name>
        <dbReference type="ChEBI" id="CHEBI:29035"/>
    </cofactor>
</comment>
<gene>
    <name evidence="13" type="primary">PTC2</name>
    <name evidence="13" type="ORF">OC842_000972</name>
</gene>
<evidence type="ECO:0000259" key="12">
    <source>
        <dbReference type="PROSITE" id="PS51746"/>
    </source>
</evidence>
<dbReference type="InterPro" id="IPR000222">
    <property type="entry name" value="PP2C_BS"/>
</dbReference>
<evidence type="ECO:0000256" key="8">
    <source>
        <dbReference type="ARBA" id="ARBA00023211"/>
    </source>
</evidence>
<feature type="compositionally biased region" description="Acidic residues" evidence="11">
    <location>
        <begin position="459"/>
        <end position="472"/>
    </location>
</feature>
<dbReference type="GO" id="GO:0046872">
    <property type="term" value="F:metal ion binding"/>
    <property type="evidence" value="ECO:0007669"/>
    <property type="project" value="UniProtKB-KW"/>
</dbReference>
<dbReference type="Proteomes" id="UP001176521">
    <property type="component" value="Unassembled WGS sequence"/>
</dbReference>
<evidence type="ECO:0000256" key="4">
    <source>
        <dbReference type="ARBA" id="ARBA00013081"/>
    </source>
</evidence>
<comment type="similarity">
    <text evidence="3 10">Belongs to the PP2C family.</text>
</comment>
<dbReference type="Pfam" id="PF00481">
    <property type="entry name" value="PP2C"/>
    <property type="match status" value="1"/>
</dbReference>
<evidence type="ECO:0000256" key="7">
    <source>
        <dbReference type="ARBA" id="ARBA00022912"/>
    </source>
</evidence>
<feature type="domain" description="PPM-type phosphatase" evidence="12">
    <location>
        <begin position="23"/>
        <end position="297"/>
    </location>
</feature>
<dbReference type="InterPro" id="IPR036457">
    <property type="entry name" value="PPM-type-like_dom_sf"/>
</dbReference>
<organism evidence="13 14">
    <name type="scientific">Tilletia horrida</name>
    <dbReference type="NCBI Taxonomy" id="155126"/>
    <lineage>
        <taxon>Eukaryota</taxon>
        <taxon>Fungi</taxon>
        <taxon>Dikarya</taxon>
        <taxon>Basidiomycota</taxon>
        <taxon>Ustilaginomycotina</taxon>
        <taxon>Exobasidiomycetes</taxon>
        <taxon>Tilletiales</taxon>
        <taxon>Tilletiaceae</taxon>
        <taxon>Tilletia</taxon>
    </lineage>
</organism>
<dbReference type="EMBL" id="JAPDMQ010000031">
    <property type="protein sequence ID" value="KAK0539416.1"/>
    <property type="molecule type" value="Genomic_DNA"/>
</dbReference>
<evidence type="ECO:0000256" key="3">
    <source>
        <dbReference type="ARBA" id="ARBA00006702"/>
    </source>
</evidence>